<comment type="similarity">
    <text evidence="4">Belongs to the class I-like SAM-binding methyltransferase superfamily. Cation-independent O-methyltransferase family. COMT subfamily.</text>
</comment>
<dbReference type="GO" id="GO:0032259">
    <property type="term" value="P:methylation"/>
    <property type="evidence" value="ECO:0007669"/>
    <property type="project" value="UniProtKB-KW"/>
</dbReference>
<dbReference type="InterPro" id="IPR036388">
    <property type="entry name" value="WH-like_DNA-bd_sf"/>
</dbReference>
<dbReference type="Pfam" id="PF08100">
    <property type="entry name" value="Dimerisation"/>
    <property type="match status" value="1"/>
</dbReference>
<evidence type="ECO:0000256" key="1">
    <source>
        <dbReference type="ARBA" id="ARBA00022603"/>
    </source>
</evidence>
<dbReference type="PANTHER" id="PTHR11746">
    <property type="entry name" value="O-METHYLTRANSFERASE"/>
    <property type="match status" value="1"/>
</dbReference>
<dbReference type="PROSITE" id="PS51683">
    <property type="entry name" value="SAM_OMT_II"/>
    <property type="match status" value="1"/>
</dbReference>
<dbReference type="EMBL" id="JACGWL010000015">
    <property type="protein sequence ID" value="KAK4386336.1"/>
    <property type="molecule type" value="Genomic_DNA"/>
</dbReference>
<dbReference type="InterPro" id="IPR001077">
    <property type="entry name" value="COMT_C"/>
</dbReference>
<name>A0AAE1W401_9LAMI</name>
<sequence length="284" mass="31669">MALQNGEMSTEQLLHAQAHVWNHLFSFINSMSLKCAIELGIPDIIHNHAKPISLSQLVHALSIPKPKFHFVCRLMRILLHSGFFIKTDISDDEQNERYWLTPASCLLLRNAPLTVAPLVPLILDPIFTTPFDYVSKWLASEHHYSSPFEMMHGTKLFELAGQELHANRLLNEAMSSDARLLTHVLLREHKQALEGIQLLVDVGGGTGATAKAILDAFPDMKCIVLDLPHVVGGLEGTNNLSYAAGDMFETIPSADAVFLKVSSEFPHKNAYFVPFLVSLIHMDR</sequence>
<evidence type="ECO:0000256" key="2">
    <source>
        <dbReference type="ARBA" id="ARBA00022679"/>
    </source>
</evidence>
<reference evidence="7" key="2">
    <citation type="journal article" date="2024" name="Plant">
        <title>Genomic evolution and insights into agronomic trait innovations of Sesamum species.</title>
        <authorList>
            <person name="Miao H."/>
            <person name="Wang L."/>
            <person name="Qu L."/>
            <person name="Liu H."/>
            <person name="Sun Y."/>
            <person name="Le M."/>
            <person name="Wang Q."/>
            <person name="Wei S."/>
            <person name="Zheng Y."/>
            <person name="Lin W."/>
            <person name="Duan Y."/>
            <person name="Cao H."/>
            <person name="Xiong S."/>
            <person name="Wang X."/>
            <person name="Wei L."/>
            <person name="Li C."/>
            <person name="Ma Q."/>
            <person name="Ju M."/>
            <person name="Zhao R."/>
            <person name="Li G."/>
            <person name="Mu C."/>
            <person name="Tian Q."/>
            <person name="Mei H."/>
            <person name="Zhang T."/>
            <person name="Gao T."/>
            <person name="Zhang H."/>
        </authorList>
    </citation>
    <scope>NUCLEOTIDE SEQUENCE</scope>
    <source>
        <strain evidence="7">K16</strain>
    </source>
</reference>
<evidence type="ECO:0000259" key="6">
    <source>
        <dbReference type="Pfam" id="PF08100"/>
    </source>
</evidence>
<comment type="caution">
    <text evidence="7">The sequence shown here is derived from an EMBL/GenBank/DDBJ whole genome shotgun (WGS) entry which is preliminary data.</text>
</comment>
<evidence type="ECO:0000259" key="5">
    <source>
        <dbReference type="Pfam" id="PF00891"/>
    </source>
</evidence>
<dbReference type="Gene3D" id="3.40.50.150">
    <property type="entry name" value="Vaccinia Virus protein VP39"/>
    <property type="match status" value="1"/>
</dbReference>
<proteinExistence type="inferred from homology"/>
<evidence type="ECO:0000256" key="3">
    <source>
        <dbReference type="ARBA" id="ARBA00022691"/>
    </source>
</evidence>
<gene>
    <name evidence="7" type="ORF">Sango_2504200</name>
</gene>
<evidence type="ECO:0000313" key="7">
    <source>
        <dbReference type="EMBL" id="KAK4386336.1"/>
    </source>
</evidence>
<dbReference type="Pfam" id="PF00891">
    <property type="entry name" value="Methyltransf_2"/>
    <property type="match status" value="1"/>
</dbReference>
<keyword evidence="1" id="KW-0489">Methyltransferase</keyword>
<dbReference type="InterPro" id="IPR012967">
    <property type="entry name" value="COMT_dimerisation"/>
</dbReference>
<accession>A0AAE1W401</accession>
<dbReference type="SUPFAM" id="SSF53335">
    <property type="entry name" value="S-adenosyl-L-methionine-dependent methyltransferases"/>
    <property type="match status" value="1"/>
</dbReference>
<keyword evidence="2" id="KW-0808">Transferase</keyword>
<dbReference type="Proteomes" id="UP001289374">
    <property type="component" value="Unassembled WGS sequence"/>
</dbReference>
<evidence type="ECO:0000313" key="8">
    <source>
        <dbReference type="Proteomes" id="UP001289374"/>
    </source>
</evidence>
<dbReference type="InterPro" id="IPR016461">
    <property type="entry name" value="COMT-like"/>
</dbReference>
<dbReference type="InterPro" id="IPR036390">
    <property type="entry name" value="WH_DNA-bd_sf"/>
</dbReference>
<feature type="domain" description="O-methyltransferase dimerisation" evidence="6">
    <location>
        <begin position="21"/>
        <end position="109"/>
    </location>
</feature>
<dbReference type="Gene3D" id="1.10.10.10">
    <property type="entry name" value="Winged helix-like DNA-binding domain superfamily/Winged helix DNA-binding domain"/>
    <property type="match status" value="1"/>
</dbReference>
<dbReference type="GO" id="GO:0046983">
    <property type="term" value="F:protein dimerization activity"/>
    <property type="evidence" value="ECO:0007669"/>
    <property type="project" value="InterPro"/>
</dbReference>
<dbReference type="GO" id="GO:0008757">
    <property type="term" value="F:S-adenosylmethionine-dependent methyltransferase activity"/>
    <property type="evidence" value="ECO:0007669"/>
    <property type="project" value="UniProtKB-ARBA"/>
</dbReference>
<feature type="domain" description="O-methyltransferase C-terminal" evidence="5">
    <location>
        <begin position="136"/>
        <end position="260"/>
    </location>
</feature>
<dbReference type="FunFam" id="1.10.10.10:FF:000213">
    <property type="entry name" value="Coniferyl alcohol 9-O-methyltransferase"/>
    <property type="match status" value="1"/>
</dbReference>
<dbReference type="SUPFAM" id="SSF46785">
    <property type="entry name" value="Winged helix' DNA-binding domain"/>
    <property type="match status" value="1"/>
</dbReference>
<dbReference type="InterPro" id="IPR029063">
    <property type="entry name" value="SAM-dependent_MTases_sf"/>
</dbReference>
<dbReference type="AlphaFoldDB" id="A0AAE1W401"/>
<protein>
    <submittedName>
        <fullName evidence="7">Chavicol O-methyltransferase</fullName>
    </submittedName>
</protein>
<dbReference type="GO" id="GO:0008171">
    <property type="term" value="F:O-methyltransferase activity"/>
    <property type="evidence" value="ECO:0007669"/>
    <property type="project" value="InterPro"/>
</dbReference>
<evidence type="ECO:0000256" key="4">
    <source>
        <dbReference type="ARBA" id="ARBA00034481"/>
    </source>
</evidence>
<organism evidence="7 8">
    <name type="scientific">Sesamum angolense</name>
    <dbReference type="NCBI Taxonomy" id="2727404"/>
    <lineage>
        <taxon>Eukaryota</taxon>
        <taxon>Viridiplantae</taxon>
        <taxon>Streptophyta</taxon>
        <taxon>Embryophyta</taxon>
        <taxon>Tracheophyta</taxon>
        <taxon>Spermatophyta</taxon>
        <taxon>Magnoliopsida</taxon>
        <taxon>eudicotyledons</taxon>
        <taxon>Gunneridae</taxon>
        <taxon>Pentapetalae</taxon>
        <taxon>asterids</taxon>
        <taxon>lamiids</taxon>
        <taxon>Lamiales</taxon>
        <taxon>Pedaliaceae</taxon>
        <taxon>Sesamum</taxon>
    </lineage>
</organism>
<reference evidence="7" key="1">
    <citation type="submission" date="2020-06" db="EMBL/GenBank/DDBJ databases">
        <authorList>
            <person name="Li T."/>
            <person name="Hu X."/>
            <person name="Zhang T."/>
            <person name="Song X."/>
            <person name="Zhang H."/>
            <person name="Dai N."/>
            <person name="Sheng W."/>
            <person name="Hou X."/>
            <person name="Wei L."/>
        </authorList>
    </citation>
    <scope>NUCLEOTIDE SEQUENCE</scope>
    <source>
        <strain evidence="7">K16</strain>
        <tissue evidence="7">Leaf</tissue>
    </source>
</reference>
<keyword evidence="3" id="KW-0949">S-adenosyl-L-methionine</keyword>
<keyword evidence="8" id="KW-1185">Reference proteome</keyword>